<evidence type="ECO:0000256" key="1">
    <source>
        <dbReference type="ARBA" id="ARBA00010143"/>
    </source>
</evidence>
<dbReference type="EMBL" id="LT671828">
    <property type="protein sequence ID" value="SHO79939.1"/>
    <property type="molecule type" value="Genomic_DNA"/>
</dbReference>
<dbReference type="PRINTS" id="PR00320">
    <property type="entry name" value="GPROTEINBRPT"/>
</dbReference>
<evidence type="ECO:0000256" key="4">
    <source>
        <dbReference type="PROSITE-ProRule" id="PRU00221"/>
    </source>
</evidence>
<dbReference type="OrthoDB" id="756370at2759"/>
<feature type="repeat" description="WD" evidence="4">
    <location>
        <begin position="197"/>
        <end position="242"/>
    </location>
</feature>
<evidence type="ECO:0000256" key="5">
    <source>
        <dbReference type="RuleBase" id="RU369067"/>
    </source>
</evidence>
<name>A0A1M8ABY6_MALS4</name>
<evidence type="ECO:0000256" key="3">
    <source>
        <dbReference type="ARBA" id="ARBA00022737"/>
    </source>
</evidence>
<dbReference type="SUPFAM" id="SSF50978">
    <property type="entry name" value="WD40 repeat-like"/>
    <property type="match status" value="1"/>
</dbReference>
<dbReference type="OMA" id="AINDEMW"/>
<dbReference type="PANTHER" id="PTHR18763">
    <property type="entry name" value="WD-REPEAT PROTEIN 18"/>
    <property type="match status" value="1"/>
</dbReference>
<dbReference type="GO" id="GO:0006364">
    <property type="term" value="P:rRNA processing"/>
    <property type="evidence" value="ECO:0007669"/>
    <property type="project" value="UniProtKB-UniRule"/>
</dbReference>
<dbReference type="GO" id="GO:0120330">
    <property type="term" value="C:rixosome complex"/>
    <property type="evidence" value="ECO:0007669"/>
    <property type="project" value="UniProtKB-UniRule"/>
</dbReference>
<comment type="similarity">
    <text evidence="1 5">Belongs to the WD repeat IPI3/WDR18 family.</text>
</comment>
<gene>
    <name evidence="7" type="ORF">MSYG_4294</name>
</gene>
<dbReference type="STRING" id="1230383.A0A1M8ABY6"/>
<sequence>MATMRRVAALYPQEVLLTASSSSSQRGALYVLDPASSSQTPLLHLKGTTHAAPHGVSFVPSATHAAHDAGTSGLVAAMESDKAVVSVYSWQRDQPVARLVLPQKMRCLALSPCGTYLAAGGPDGRLCVWDVGTGALLSSLEVHYRAVTVLRWTPDSAALITASEDARVCVWSVPGIFHATDLAGASTGALPTPYATFSDHTLEVTDLAVAPGAFPAAARVWSASLDGTVKLWDLSARRLVSTFVVDEPVRHLALDPLERFLLVNAEQGVRRVELYEPQGGAARGGGGAAGHSTPVSDAPRVSVPDSVTALALSHASSHAALGTRSGAIYLVDVLTLQTVRVLQAGASLAKAAAPTPVTYIGTLVRPIDLMGHLPWQGAKRHARQDAGTSSSAYVQALPLRAVATQLARTIQPPLHAPHMLLRVGAGAASSAASVQRWLSAGQGTAPAVPAVRAGAEALADSAPLASTASPGDVAALRAQVSALEAQVQHAKALNDDMWQRLVQLRAGATTT</sequence>
<comment type="subcellular location">
    <subcellularLocation>
        <location evidence="5">Nucleus</location>
    </subcellularLocation>
</comment>
<feature type="domain" description="Anaphase-promoting complex subunit 4-like WD40" evidence="6">
    <location>
        <begin position="79"/>
        <end position="153"/>
    </location>
</feature>
<dbReference type="PROSITE" id="PS00678">
    <property type="entry name" value="WD_REPEATS_1"/>
    <property type="match status" value="2"/>
</dbReference>
<protein>
    <recommendedName>
        <fullName evidence="5">Pre-rRNA-processing protein IPI3</fullName>
    </recommendedName>
</protein>
<organism evidence="7 8">
    <name type="scientific">Malassezia sympodialis (strain ATCC 42132)</name>
    <name type="common">Atopic eczema-associated yeast</name>
    <dbReference type="NCBI Taxonomy" id="1230383"/>
    <lineage>
        <taxon>Eukaryota</taxon>
        <taxon>Fungi</taxon>
        <taxon>Dikarya</taxon>
        <taxon>Basidiomycota</taxon>
        <taxon>Ustilaginomycotina</taxon>
        <taxon>Malasseziomycetes</taxon>
        <taxon>Malasseziales</taxon>
        <taxon>Malasseziaceae</taxon>
        <taxon>Malassezia</taxon>
    </lineage>
</organism>
<comment type="function">
    <text evidence="5">Component of the RIX1 complex required for processing of ITS2 sequences from 35S pre-rRNA.</text>
</comment>
<dbReference type="Proteomes" id="UP000186303">
    <property type="component" value="Chromosome 8"/>
</dbReference>
<dbReference type="InterPro" id="IPR045227">
    <property type="entry name" value="WDR18/Ipi3/RID3"/>
</dbReference>
<dbReference type="SMART" id="SM00320">
    <property type="entry name" value="WD40"/>
    <property type="match status" value="4"/>
</dbReference>
<evidence type="ECO:0000259" key="6">
    <source>
        <dbReference type="Pfam" id="PF12894"/>
    </source>
</evidence>
<dbReference type="InterPro" id="IPR015943">
    <property type="entry name" value="WD40/YVTN_repeat-like_dom_sf"/>
</dbReference>
<dbReference type="GO" id="GO:0005656">
    <property type="term" value="C:nuclear pre-replicative complex"/>
    <property type="evidence" value="ECO:0007669"/>
    <property type="project" value="TreeGrafter"/>
</dbReference>
<dbReference type="GO" id="GO:0006261">
    <property type="term" value="P:DNA-templated DNA replication"/>
    <property type="evidence" value="ECO:0007669"/>
    <property type="project" value="TreeGrafter"/>
</dbReference>
<reference evidence="8" key="1">
    <citation type="journal article" date="2017" name="Nucleic Acids Res.">
        <title>Proteogenomics produces comprehensive and highly accurate protein-coding gene annotation in a complete genome assembly of Malassezia sympodialis.</title>
        <authorList>
            <person name="Zhu Y."/>
            <person name="Engstroem P.G."/>
            <person name="Tellgren-Roth C."/>
            <person name="Baudo C.D."/>
            <person name="Kennell J.C."/>
            <person name="Sun S."/>
            <person name="Billmyre R.B."/>
            <person name="Schroeder M.S."/>
            <person name="Andersson A."/>
            <person name="Holm T."/>
            <person name="Sigurgeirsson B."/>
            <person name="Wu G."/>
            <person name="Sankaranarayanan S.R."/>
            <person name="Siddharthan R."/>
            <person name="Sanyal K."/>
            <person name="Lundeberg J."/>
            <person name="Nystedt B."/>
            <person name="Boekhout T."/>
            <person name="Dawson T.L. Jr."/>
            <person name="Heitman J."/>
            <person name="Scheynius A."/>
            <person name="Lehtioe J."/>
        </authorList>
    </citation>
    <scope>NUCLEOTIDE SEQUENCE [LARGE SCALE GENOMIC DNA]</scope>
    <source>
        <strain evidence="8">ATCC 42132</strain>
    </source>
</reference>
<keyword evidence="5" id="KW-0539">Nucleus</keyword>
<dbReference type="InterPro" id="IPR036322">
    <property type="entry name" value="WD40_repeat_dom_sf"/>
</dbReference>
<evidence type="ECO:0000256" key="2">
    <source>
        <dbReference type="ARBA" id="ARBA00022574"/>
    </source>
</evidence>
<keyword evidence="8" id="KW-1185">Reference proteome</keyword>
<dbReference type="Pfam" id="PF12894">
    <property type="entry name" value="ANAPC4_WD40"/>
    <property type="match status" value="1"/>
</dbReference>
<dbReference type="PANTHER" id="PTHR18763:SF0">
    <property type="entry name" value="WD REPEAT-CONTAINING PROTEIN 18"/>
    <property type="match status" value="1"/>
</dbReference>
<dbReference type="InterPro" id="IPR024977">
    <property type="entry name" value="Apc4-like_WD40_dom"/>
</dbReference>
<dbReference type="FunFam" id="2.130.10.10:FF:001940">
    <property type="entry name" value="Pre-rRNA-processing protein IPI3"/>
    <property type="match status" value="1"/>
</dbReference>
<dbReference type="InterPro" id="IPR019775">
    <property type="entry name" value="WD40_repeat_CS"/>
</dbReference>
<feature type="repeat" description="WD" evidence="4">
    <location>
        <begin position="105"/>
        <end position="139"/>
    </location>
</feature>
<keyword evidence="3" id="KW-0677">Repeat</keyword>
<proteinExistence type="inferred from homology"/>
<evidence type="ECO:0000313" key="8">
    <source>
        <dbReference type="Proteomes" id="UP000186303"/>
    </source>
</evidence>
<dbReference type="PROSITE" id="PS50294">
    <property type="entry name" value="WD_REPEATS_REGION"/>
    <property type="match status" value="1"/>
</dbReference>
<dbReference type="PROSITE" id="PS50082">
    <property type="entry name" value="WD_REPEATS_2"/>
    <property type="match status" value="3"/>
</dbReference>
<dbReference type="InterPro" id="IPR001680">
    <property type="entry name" value="WD40_rpt"/>
</dbReference>
<comment type="subunit">
    <text evidence="5">Component of the RIX1 complex, composed of IPI1, RIX1/IPI2 and IPI3 in a 1:2:2 stoichiometry. The complex interacts (via RIX1) with MDN1 (via its hexameric AAA ATPase ring) and the pre-60S ribosome particles.</text>
</comment>
<feature type="repeat" description="WD" evidence="4">
    <location>
        <begin position="140"/>
        <end position="173"/>
    </location>
</feature>
<dbReference type="InterPro" id="IPR020472">
    <property type="entry name" value="WD40_PAC1"/>
</dbReference>
<dbReference type="VEuPathDB" id="FungiDB:MSYG_4294"/>
<dbReference type="Gene3D" id="2.130.10.10">
    <property type="entry name" value="YVTN repeat-like/Quinoprotein amine dehydrogenase"/>
    <property type="match status" value="2"/>
</dbReference>
<keyword evidence="5" id="KW-0698">rRNA processing</keyword>
<accession>A0A1M8ABY6</accession>
<dbReference type="AlphaFoldDB" id="A0A1M8ABY6"/>
<dbReference type="Pfam" id="PF00400">
    <property type="entry name" value="WD40"/>
    <property type="match status" value="1"/>
</dbReference>
<evidence type="ECO:0000313" key="7">
    <source>
        <dbReference type="EMBL" id="SHO79939.1"/>
    </source>
</evidence>
<keyword evidence="2 4" id="KW-0853">WD repeat</keyword>